<protein>
    <submittedName>
        <fullName evidence="2">Uncharacterized protein</fullName>
    </submittedName>
</protein>
<dbReference type="Proteomes" id="UP000191089">
    <property type="component" value="Unassembled WGS sequence"/>
</dbReference>
<comment type="caution">
    <text evidence="2">The sequence shown here is derived from an EMBL/GenBank/DDBJ whole genome shotgun (WGS) entry which is preliminary data.</text>
</comment>
<accession>A0ABX3M679</accession>
<organism evidence="2 3">
    <name type="scientific">Xanthomonas axonopodis pv. cajani</name>
    <dbReference type="NCBI Taxonomy" id="487827"/>
    <lineage>
        <taxon>Bacteria</taxon>
        <taxon>Pseudomonadati</taxon>
        <taxon>Pseudomonadota</taxon>
        <taxon>Gammaproteobacteria</taxon>
        <taxon>Lysobacterales</taxon>
        <taxon>Lysobacteraceae</taxon>
        <taxon>Xanthomonas</taxon>
    </lineage>
</organism>
<dbReference type="EMBL" id="LOKQ01000303">
    <property type="protein sequence ID" value="OOX08721.1"/>
    <property type="molecule type" value="Genomic_DNA"/>
</dbReference>
<evidence type="ECO:0000313" key="3">
    <source>
        <dbReference type="Proteomes" id="UP000191089"/>
    </source>
</evidence>
<gene>
    <name evidence="2" type="ORF">Xcaj_18670</name>
</gene>
<proteinExistence type="predicted"/>
<feature type="region of interest" description="Disordered" evidence="1">
    <location>
        <begin position="38"/>
        <end position="60"/>
    </location>
</feature>
<evidence type="ECO:0000256" key="1">
    <source>
        <dbReference type="SAM" id="MobiDB-lite"/>
    </source>
</evidence>
<feature type="region of interest" description="Disordered" evidence="1">
    <location>
        <begin position="1"/>
        <end position="25"/>
    </location>
</feature>
<sequence length="60" mass="7027">MTEPSEQEAQVHDIQGARNKRETSRHAALTLNAFDRLGHEDRRAMRDQKAEAEREARRRV</sequence>
<keyword evidence="3" id="KW-1185">Reference proteome</keyword>
<reference evidence="2 3" key="1">
    <citation type="submission" date="2015-12" db="EMBL/GenBank/DDBJ databases">
        <authorList>
            <person name="Bansal K."/>
            <person name="Midha S."/>
            <person name="Patil P.B."/>
        </authorList>
    </citation>
    <scope>NUCLEOTIDE SEQUENCE [LARGE SCALE GENOMIC DNA]</scope>
    <source>
        <strain evidence="2 3">LMG558</strain>
    </source>
</reference>
<evidence type="ECO:0000313" key="2">
    <source>
        <dbReference type="EMBL" id="OOX08721.1"/>
    </source>
</evidence>
<name>A0ABX3M679_9XANT</name>
<dbReference type="RefSeq" id="WP_078562378.1">
    <property type="nucleotide sequence ID" value="NZ_LOKQ01000303.1"/>
</dbReference>